<dbReference type="RefSeq" id="WP_146805451.1">
    <property type="nucleotide sequence ID" value="NZ_BJUA01000003.1"/>
</dbReference>
<dbReference type="InterPro" id="IPR029057">
    <property type="entry name" value="PRTase-like"/>
</dbReference>
<gene>
    <name evidence="4" type="ORF">CPE01_09250</name>
</gene>
<organism evidence="4 5">
    <name type="scientific">Cellulomonas persica</name>
    <dbReference type="NCBI Taxonomy" id="76861"/>
    <lineage>
        <taxon>Bacteria</taxon>
        <taxon>Bacillati</taxon>
        <taxon>Actinomycetota</taxon>
        <taxon>Actinomycetes</taxon>
        <taxon>Micrococcales</taxon>
        <taxon>Cellulomonadaceae</taxon>
        <taxon>Cellulomonas</taxon>
    </lineage>
</organism>
<feature type="region of interest" description="Disordered" evidence="2">
    <location>
        <begin position="264"/>
        <end position="305"/>
    </location>
</feature>
<sequence>MRTDPTRAPQARTGTARTGTARTGTARTGTARRAVSGLRAVWRDLAGLVLPVQCAGCGLDDEAWCGACRAPFDVEPWRCEERAGRLDPIDADALPVRTLADCVGPARAVVIAWKDRGRRDLTAPLVRAAARVGVALAADLALPAGAGVLVVPAPSTSAARRRRGFAHADELARGVAAGLRSAGVPADELSALRRTGADQVGLGVRDRGRSAARVRLAARYRETVRGRAVVLVDDVLTSGATLAGAARALVAAGAVPLAAATLASTPGPRARADELPAPAWGTNRDLLPDPAAPDGPRVVLDAAPR</sequence>
<dbReference type="PANTHER" id="PTHR47505">
    <property type="entry name" value="DNA UTILIZATION PROTEIN YHGH"/>
    <property type="match status" value="1"/>
</dbReference>
<feature type="domain" description="Phosphoribosyltransferase" evidence="3">
    <location>
        <begin position="162"/>
        <end position="271"/>
    </location>
</feature>
<feature type="compositionally biased region" description="Low complexity" evidence="2">
    <location>
        <begin position="11"/>
        <end position="28"/>
    </location>
</feature>
<comment type="similarity">
    <text evidence="1">Belongs to the ComF/GntX family.</text>
</comment>
<dbReference type="PANTHER" id="PTHR47505:SF1">
    <property type="entry name" value="DNA UTILIZATION PROTEIN YHGH"/>
    <property type="match status" value="1"/>
</dbReference>
<evidence type="ECO:0000256" key="1">
    <source>
        <dbReference type="ARBA" id="ARBA00008007"/>
    </source>
</evidence>
<dbReference type="EMBL" id="BJUA01000003">
    <property type="protein sequence ID" value="GEK17192.1"/>
    <property type="molecule type" value="Genomic_DNA"/>
</dbReference>
<evidence type="ECO:0000313" key="4">
    <source>
        <dbReference type="EMBL" id="GEK17192.1"/>
    </source>
</evidence>
<reference evidence="4 5" key="1">
    <citation type="submission" date="2019-07" db="EMBL/GenBank/DDBJ databases">
        <title>Whole genome shotgun sequence of Cellulomonas persica NBRC 101101.</title>
        <authorList>
            <person name="Hosoyama A."/>
            <person name="Uohara A."/>
            <person name="Ohji S."/>
            <person name="Ichikawa N."/>
        </authorList>
    </citation>
    <scope>NUCLEOTIDE SEQUENCE [LARGE SCALE GENOMIC DNA]</scope>
    <source>
        <strain evidence="4 5">NBRC 101101</strain>
    </source>
</reference>
<dbReference type="SUPFAM" id="SSF53271">
    <property type="entry name" value="PRTase-like"/>
    <property type="match status" value="1"/>
</dbReference>
<name>A0A510URE6_9CELL</name>
<dbReference type="Pfam" id="PF00156">
    <property type="entry name" value="Pribosyltran"/>
    <property type="match status" value="1"/>
</dbReference>
<dbReference type="InterPro" id="IPR000836">
    <property type="entry name" value="PRTase_dom"/>
</dbReference>
<comment type="caution">
    <text evidence="4">The sequence shown here is derived from an EMBL/GenBank/DDBJ whole genome shotgun (WGS) entry which is preliminary data.</text>
</comment>
<evidence type="ECO:0000259" key="3">
    <source>
        <dbReference type="Pfam" id="PF00156"/>
    </source>
</evidence>
<dbReference type="OrthoDB" id="5242900at2"/>
<dbReference type="Proteomes" id="UP000321386">
    <property type="component" value="Unassembled WGS sequence"/>
</dbReference>
<dbReference type="AlphaFoldDB" id="A0A510URE6"/>
<proteinExistence type="inferred from homology"/>
<dbReference type="InterPro" id="IPR051910">
    <property type="entry name" value="ComF/GntX_DNA_util-trans"/>
</dbReference>
<evidence type="ECO:0000256" key="2">
    <source>
        <dbReference type="SAM" id="MobiDB-lite"/>
    </source>
</evidence>
<dbReference type="Gene3D" id="3.40.50.2020">
    <property type="match status" value="1"/>
</dbReference>
<keyword evidence="5" id="KW-1185">Reference proteome</keyword>
<protein>
    <recommendedName>
        <fullName evidence="3">Phosphoribosyltransferase domain-containing protein</fullName>
    </recommendedName>
</protein>
<evidence type="ECO:0000313" key="5">
    <source>
        <dbReference type="Proteomes" id="UP000321386"/>
    </source>
</evidence>
<feature type="region of interest" description="Disordered" evidence="2">
    <location>
        <begin position="1"/>
        <end position="28"/>
    </location>
</feature>
<accession>A0A510URE6</accession>